<reference evidence="2" key="1">
    <citation type="submission" date="2016-10" db="EMBL/GenBank/DDBJ databases">
        <authorList>
            <person name="Varghese N."/>
            <person name="Submissions S."/>
        </authorList>
    </citation>
    <scope>NUCLEOTIDE SEQUENCE [LARGE SCALE GENOMIC DNA]</scope>
    <source>
        <strain evidence="2">DSM 24536</strain>
    </source>
</reference>
<evidence type="ECO:0000313" key="1">
    <source>
        <dbReference type="EMBL" id="SDL63761.1"/>
    </source>
</evidence>
<gene>
    <name evidence="1" type="ORF">SAMN05421813_10129</name>
</gene>
<sequence>MRIKSIFFLALITLVFFNAYSQKSVEVIPLSDKSGFTVKTSTRDLGNGFFDHGVASPISNHRGVVSTVDGDGRNVVLVWLFDHRGGYSLLMIDAESGKSEEFPITFDPKQDTPYASILSQDNKFYTLFKDHFVEFDPVKRAFTFTGETMSQMAMSMTEDDEGKIWSVTYPNSGIVSFDPKTKVLKDYGYVHSENWRQYQRSIAADDAGWIYFGLGNASSQILAFNPQNGKAKGILPQNERKLGTASVYRDMNGKVYGRTLESTENEWYELYKGEAKKIGIHKAQMPKKYISGPQGLFYRNFPDGTILKDLDLVNRILITENPKTKALKEVNFNYTSDGAIVMGIGTAPDGTIVGGTAFPMRFFNYDLKNDRWVNRAALGQFNALVNQNNKVYFGVYSGGHLIEWDPYKPWIATSLNNKTSNPIHLTTVSPTIIRPYRIISHSDEKTIIMGGTPQYGATGGGLLFYDNEAKTRVLLTDTAVILNQSSMSLVPLANGKLLGGTTTSPGTGGEKKAKEALLYIMDIASKKIEWQHAAFPGAQEYSEMRLVPGGFVYGIADKKTFFVFDPKSRQVIYTKDIAAEFGPTTAEQSPRIFVNGPAGELYILFAKGAIVQVIPNSYEMKLIATAPAPIKAGGDYADGRIFFVSGSHLMSYKLK</sequence>
<dbReference type="RefSeq" id="WP_090697311.1">
    <property type="nucleotide sequence ID" value="NZ_FNHH01000001.1"/>
</dbReference>
<name>A0A1G9LPX5_9SPHI</name>
<dbReference type="AlphaFoldDB" id="A0A1G9LPX5"/>
<dbReference type="OrthoDB" id="2488082at2"/>
<dbReference type="Gene3D" id="2.130.10.10">
    <property type="entry name" value="YVTN repeat-like/Quinoprotein amine dehydrogenase"/>
    <property type="match status" value="1"/>
</dbReference>
<dbReference type="EMBL" id="FNHH01000001">
    <property type="protein sequence ID" value="SDL63761.1"/>
    <property type="molecule type" value="Genomic_DNA"/>
</dbReference>
<accession>A0A1G9LPX5</accession>
<protein>
    <recommendedName>
        <fullName evidence="3">PQQ-like domain-containing protein</fullName>
    </recommendedName>
</protein>
<organism evidence="1 2">
    <name type="scientific">Daejeonella rubra</name>
    <dbReference type="NCBI Taxonomy" id="990371"/>
    <lineage>
        <taxon>Bacteria</taxon>
        <taxon>Pseudomonadati</taxon>
        <taxon>Bacteroidota</taxon>
        <taxon>Sphingobacteriia</taxon>
        <taxon>Sphingobacteriales</taxon>
        <taxon>Sphingobacteriaceae</taxon>
        <taxon>Daejeonella</taxon>
    </lineage>
</organism>
<keyword evidence="2" id="KW-1185">Reference proteome</keyword>
<dbReference type="InterPro" id="IPR015943">
    <property type="entry name" value="WD40/YVTN_repeat-like_dom_sf"/>
</dbReference>
<dbReference type="SUPFAM" id="SSF63829">
    <property type="entry name" value="Calcium-dependent phosphotriesterase"/>
    <property type="match status" value="1"/>
</dbReference>
<evidence type="ECO:0008006" key="3">
    <source>
        <dbReference type="Google" id="ProtNLM"/>
    </source>
</evidence>
<dbReference type="SUPFAM" id="SSF69322">
    <property type="entry name" value="Tricorn protease domain 2"/>
    <property type="match status" value="1"/>
</dbReference>
<evidence type="ECO:0000313" key="2">
    <source>
        <dbReference type="Proteomes" id="UP000199226"/>
    </source>
</evidence>
<dbReference type="STRING" id="990371.SAMN05421813_10129"/>
<dbReference type="Proteomes" id="UP000199226">
    <property type="component" value="Unassembled WGS sequence"/>
</dbReference>
<proteinExistence type="predicted"/>